<evidence type="ECO:0000313" key="3">
    <source>
        <dbReference type="Proteomes" id="UP000784294"/>
    </source>
</evidence>
<evidence type="ECO:0000256" key="1">
    <source>
        <dbReference type="SAM" id="MobiDB-lite"/>
    </source>
</evidence>
<dbReference type="Proteomes" id="UP000784294">
    <property type="component" value="Unassembled WGS sequence"/>
</dbReference>
<feature type="compositionally biased region" description="Polar residues" evidence="1">
    <location>
        <begin position="299"/>
        <end position="313"/>
    </location>
</feature>
<sequence length="444" mass="46588">MHHCSRIGRQPNAIKYYCAREISQNSAVADAAISASSTGINAVISLGGSASSTTNISTTSNKITSSLSSTKQDKVIVAIVSADNATSTNTLSESSDKNSTISSSLVVPIGTATKVIDSVAAVASSSQSPQKPEVERKSCQTGHHHLRNRSLQMTVPVAPLPSSTAIGTGFKDAVQSVETFPSASSPSSSAPSPANPGSPCPLLLINSFTVTTLPSNRFNSSPLSQQSQSLSCSYTSNPPLPPPLPHTLPCSVSSVEIASTPHSTTPTKSFLISTGSRATFSHSSHELPSPSPAKRARTPVSSMDTTSVNSSPGRTLAKKHSSIDINLPRDVSMSVISPQIPGIVIAPSETEPIAFTRQNEDIRPRTQSHSHQHQQKQQTQHSHGLDDEGHRFTESRGTKISSPSLSSLASPSSSDVSEPALCDTAVTLTDIHNIQEITPNFLFA</sequence>
<feature type="compositionally biased region" description="Basic and acidic residues" evidence="1">
    <location>
        <begin position="383"/>
        <end position="397"/>
    </location>
</feature>
<feature type="compositionally biased region" description="Low complexity" evidence="1">
    <location>
        <begin position="401"/>
        <end position="414"/>
    </location>
</feature>
<name>A0A3S4ZS99_9PLAT</name>
<proteinExistence type="predicted"/>
<keyword evidence="3" id="KW-1185">Reference proteome</keyword>
<comment type="caution">
    <text evidence="2">The sequence shown here is derived from an EMBL/GenBank/DDBJ whole genome shotgun (WGS) entry which is preliminary data.</text>
</comment>
<dbReference type="AlphaFoldDB" id="A0A3S4ZS99"/>
<gene>
    <name evidence="2" type="ORF">PXEA_LOCUS4188</name>
</gene>
<dbReference type="EMBL" id="CAAALY010009840">
    <property type="protein sequence ID" value="VEL10748.1"/>
    <property type="molecule type" value="Genomic_DNA"/>
</dbReference>
<reference evidence="2" key="1">
    <citation type="submission" date="2018-11" db="EMBL/GenBank/DDBJ databases">
        <authorList>
            <consortium name="Pathogen Informatics"/>
        </authorList>
    </citation>
    <scope>NUCLEOTIDE SEQUENCE</scope>
</reference>
<accession>A0A3S4ZS99</accession>
<organism evidence="2 3">
    <name type="scientific">Protopolystoma xenopodis</name>
    <dbReference type="NCBI Taxonomy" id="117903"/>
    <lineage>
        <taxon>Eukaryota</taxon>
        <taxon>Metazoa</taxon>
        <taxon>Spiralia</taxon>
        <taxon>Lophotrochozoa</taxon>
        <taxon>Platyhelminthes</taxon>
        <taxon>Monogenea</taxon>
        <taxon>Polyopisthocotylea</taxon>
        <taxon>Polystomatidea</taxon>
        <taxon>Polystomatidae</taxon>
        <taxon>Protopolystoma</taxon>
    </lineage>
</organism>
<feature type="region of interest" description="Disordered" evidence="1">
    <location>
        <begin position="280"/>
        <end position="321"/>
    </location>
</feature>
<protein>
    <submittedName>
        <fullName evidence="2">Uncharacterized protein</fullName>
    </submittedName>
</protein>
<feature type="region of interest" description="Disordered" evidence="1">
    <location>
        <begin position="363"/>
        <end position="418"/>
    </location>
</feature>
<feature type="region of interest" description="Disordered" evidence="1">
    <location>
        <begin position="123"/>
        <end position="156"/>
    </location>
</feature>
<evidence type="ECO:0000313" key="2">
    <source>
        <dbReference type="EMBL" id="VEL10748.1"/>
    </source>
</evidence>
<feature type="region of interest" description="Disordered" evidence="1">
    <location>
        <begin position="218"/>
        <end position="238"/>
    </location>
</feature>
<feature type="compositionally biased region" description="Low complexity" evidence="1">
    <location>
        <begin position="220"/>
        <end position="233"/>
    </location>
</feature>